<evidence type="ECO:0000313" key="5">
    <source>
        <dbReference type="EMBL" id="QBE96639.1"/>
    </source>
</evidence>
<feature type="domain" description="HTH lacI-type" evidence="4">
    <location>
        <begin position="3"/>
        <end position="57"/>
    </location>
</feature>
<organism evidence="5 6">
    <name type="scientific">Blautia producta</name>
    <dbReference type="NCBI Taxonomy" id="33035"/>
    <lineage>
        <taxon>Bacteria</taxon>
        <taxon>Bacillati</taxon>
        <taxon>Bacillota</taxon>
        <taxon>Clostridia</taxon>
        <taxon>Lachnospirales</taxon>
        <taxon>Lachnospiraceae</taxon>
        <taxon>Blautia</taxon>
    </lineage>
</organism>
<dbReference type="KEGG" id="bpro:PMF13cell1_02186"/>
<dbReference type="AlphaFoldDB" id="A0A4P6LWY9"/>
<name>A0A4P6LWY9_9FIRM</name>
<dbReference type="GO" id="GO:0000976">
    <property type="term" value="F:transcription cis-regulatory region binding"/>
    <property type="evidence" value="ECO:0007669"/>
    <property type="project" value="TreeGrafter"/>
</dbReference>
<dbReference type="Gene3D" id="1.10.260.40">
    <property type="entry name" value="lambda repressor-like DNA-binding domains"/>
    <property type="match status" value="1"/>
</dbReference>
<dbReference type="Pfam" id="PF00356">
    <property type="entry name" value="LacI"/>
    <property type="match status" value="1"/>
</dbReference>
<dbReference type="RefSeq" id="WP_130180730.1">
    <property type="nucleotide sequence ID" value="NZ_CP035945.1"/>
</dbReference>
<dbReference type="SUPFAM" id="SSF53822">
    <property type="entry name" value="Periplasmic binding protein-like I"/>
    <property type="match status" value="1"/>
</dbReference>
<evidence type="ECO:0000256" key="2">
    <source>
        <dbReference type="ARBA" id="ARBA00023125"/>
    </source>
</evidence>
<dbReference type="SMART" id="SM00354">
    <property type="entry name" value="HTH_LACI"/>
    <property type="match status" value="1"/>
</dbReference>
<dbReference type="InterPro" id="IPR000843">
    <property type="entry name" value="HTH_LacI"/>
</dbReference>
<dbReference type="Proteomes" id="UP000289794">
    <property type="component" value="Chromosome"/>
</dbReference>
<evidence type="ECO:0000256" key="1">
    <source>
        <dbReference type="ARBA" id="ARBA00023015"/>
    </source>
</evidence>
<gene>
    <name evidence="5" type="primary">degA_4</name>
    <name evidence="5" type="ORF">PMF13cell1_02186</name>
</gene>
<protein>
    <submittedName>
        <fullName evidence="5">HTH-type transcriptional regulator DegA</fullName>
    </submittedName>
</protein>
<dbReference type="PROSITE" id="PS50932">
    <property type="entry name" value="HTH_LACI_2"/>
    <property type="match status" value="1"/>
</dbReference>
<sequence length="341" mass="38679">MGVTIKQIAEMAGVHRSTVDKVLHKRPGVSDDVRKKVQQIIDENNYEANPIGKALKMQNRELHIAVLLLKVDALPYIRKGIEEKLKEYSSFQIHLEFQIIAYSHVQKQAELLDRYREEKVDGIILSPINAHEIVEAIDRCTEEKIPVVTVNSDIKGSNRFCFIGQDGYKAGKVAARFMGEFLNGKGRTVVITSDGDEHQSFPFGTREGGFRTVITEAYPGIQMLPSVTTKEDPAIMRREMQRILREEKDIDGILVTCGCVQAAGEELKSSGRRGVRLICYEDYPEILDLMREDVVTMTLGSGLNEQGRKSIEVLLDKLIYDRNPYRKHLYSEIHVMVKESL</sequence>
<keyword evidence="2" id="KW-0238">DNA-binding</keyword>
<keyword evidence="3" id="KW-0804">Transcription</keyword>
<dbReference type="InterPro" id="IPR028082">
    <property type="entry name" value="Peripla_BP_I"/>
</dbReference>
<keyword evidence="1" id="KW-0805">Transcription regulation</keyword>
<evidence type="ECO:0000256" key="3">
    <source>
        <dbReference type="ARBA" id="ARBA00023163"/>
    </source>
</evidence>
<dbReference type="InterPro" id="IPR010982">
    <property type="entry name" value="Lambda_DNA-bd_dom_sf"/>
</dbReference>
<evidence type="ECO:0000259" key="4">
    <source>
        <dbReference type="PROSITE" id="PS50932"/>
    </source>
</evidence>
<dbReference type="CDD" id="cd01392">
    <property type="entry name" value="HTH_LacI"/>
    <property type="match status" value="1"/>
</dbReference>
<reference evidence="5 6" key="1">
    <citation type="submission" date="2019-01" db="EMBL/GenBank/DDBJ databases">
        <title>PMF-metabolizing Aryl O-demethylase.</title>
        <authorList>
            <person name="Kim M."/>
        </authorList>
    </citation>
    <scope>NUCLEOTIDE SEQUENCE [LARGE SCALE GENOMIC DNA]</scope>
    <source>
        <strain evidence="5 6">PMF1</strain>
    </source>
</reference>
<dbReference type="Gene3D" id="3.40.50.2300">
    <property type="match status" value="2"/>
</dbReference>
<dbReference type="SUPFAM" id="SSF47413">
    <property type="entry name" value="lambda repressor-like DNA-binding domains"/>
    <property type="match status" value="1"/>
</dbReference>
<dbReference type="EMBL" id="CP035945">
    <property type="protein sequence ID" value="QBE96639.1"/>
    <property type="molecule type" value="Genomic_DNA"/>
</dbReference>
<evidence type="ECO:0000313" key="6">
    <source>
        <dbReference type="Proteomes" id="UP000289794"/>
    </source>
</evidence>
<dbReference type="GO" id="GO:0003700">
    <property type="term" value="F:DNA-binding transcription factor activity"/>
    <property type="evidence" value="ECO:0007669"/>
    <property type="project" value="TreeGrafter"/>
</dbReference>
<dbReference type="PANTHER" id="PTHR30146:SF144">
    <property type="entry name" value="LACI-FAMILY TRANSCRIPTION REGULATOR"/>
    <property type="match status" value="1"/>
</dbReference>
<proteinExistence type="predicted"/>
<dbReference type="Pfam" id="PF13407">
    <property type="entry name" value="Peripla_BP_4"/>
    <property type="match status" value="1"/>
</dbReference>
<dbReference type="InterPro" id="IPR025997">
    <property type="entry name" value="SBP_2_dom"/>
</dbReference>
<accession>A0A4P6LWY9</accession>
<dbReference type="CDD" id="cd06307">
    <property type="entry name" value="PBP1_sugar_binding"/>
    <property type="match status" value="1"/>
</dbReference>
<dbReference type="PANTHER" id="PTHR30146">
    <property type="entry name" value="LACI-RELATED TRANSCRIPTIONAL REPRESSOR"/>
    <property type="match status" value="1"/>
</dbReference>